<dbReference type="PANTHER" id="PTHR20883:SF48">
    <property type="entry name" value="ECTOINE DIOXYGENASE"/>
    <property type="match status" value="1"/>
</dbReference>
<dbReference type="RefSeq" id="WP_346785748.1">
    <property type="nucleotide sequence ID" value="NZ_JBDLBR010000005.1"/>
</dbReference>
<evidence type="ECO:0000313" key="3">
    <source>
        <dbReference type="Proteomes" id="UP001484535"/>
    </source>
</evidence>
<keyword evidence="2" id="KW-0560">Oxidoreductase</keyword>
<dbReference type="SUPFAM" id="SSF51197">
    <property type="entry name" value="Clavaminate synthase-like"/>
    <property type="match status" value="1"/>
</dbReference>
<dbReference type="InterPro" id="IPR008775">
    <property type="entry name" value="Phytyl_CoA_dOase-like"/>
</dbReference>
<dbReference type="Pfam" id="PF05721">
    <property type="entry name" value="PhyH"/>
    <property type="match status" value="1"/>
</dbReference>
<dbReference type="GO" id="GO:0051213">
    <property type="term" value="F:dioxygenase activity"/>
    <property type="evidence" value="ECO:0007669"/>
    <property type="project" value="UniProtKB-KW"/>
</dbReference>
<dbReference type="Gene3D" id="2.60.120.620">
    <property type="entry name" value="q2cbj1_9rhob like domain"/>
    <property type="match status" value="1"/>
</dbReference>
<proteinExistence type="predicted"/>
<comment type="caution">
    <text evidence="2">The sequence shown here is derived from an EMBL/GenBank/DDBJ whole genome shotgun (WGS) entry which is preliminary data.</text>
</comment>
<gene>
    <name evidence="2" type="ORF">ABDJ38_14000</name>
</gene>
<name>A0ABV0CZH9_9SPHN</name>
<comment type="cofactor">
    <cofactor evidence="1">
        <name>Fe(2+)</name>
        <dbReference type="ChEBI" id="CHEBI:29033"/>
    </cofactor>
</comment>
<evidence type="ECO:0000313" key="2">
    <source>
        <dbReference type="EMBL" id="MEN7538290.1"/>
    </source>
</evidence>
<protein>
    <submittedName>
        <fullName evidence="2">Phytanoyl-CoA dioxygenase family protein</fullName>
    </submittedName>
</protein>
<accession>A0ABV0CZH9</accession>
<dbReference type="Proteomes" id="UP001484535">
    <property type="component" value="Unassembled WGS sequence"/>
</dbReference>
<evidence type="ECO:0000256" key="1">
    <source>
        <dbReference type="ARBA" id="ARBA00001954"/>
    </source>
</evidence>
<keyword evidence="3" id="KW-1185">Reference proteome</keyword>
<sequence>MSDATGSSDTKSAALFPGVPLIESPIFDNEDLPGFTEKERQLARQLNSDGFAVLDFPDPDIDARIERIKRNLGPGFGIPLEDPAADKTKGERRVQDAWQTDADVHAIASNPAILDLLSKLYGRRAFPFQTLNFPVGTQQAAHADSVHFSSLPERFMCGVWLAMEDITAEAGPLFYVRGSHRWPIVSNAMIGRRGYGSELGSAQAPYSDAWAAMCKAHGKVEEPFLARKGQALIWCANLLHGGSRQSDPKLTRWSQVTHYFFDDCIYYTPAFSDESLGRLALRDLVSVEDRQPKPNTYLGETIGNAPTAKTNMVSRLLGNRSKKRKASKD</sequence>
<dbReference type="PANTHER" id="PTHR20883">
    <property type="entry name" value="PHYTANOYL-COA DIOXYGENASE DOMAIN CONTAINING 1"/>
    <property type="match status" value="1"/>
</dbReference>
<dbReference type="EMBL" id="JBDLBR010000005">
    <property type="protein sequence ID" value="MEN7538290.1"/>
    <property type="molecule type" value="Genomic_DNA"/>
</dbReference>
<reference evidence="2 3" key="1">
    <citation type="submission" date="2024-05" db="EMBL/GenBank/DDBJ databases">
        <authorList>
            <person name="Park S."/>
        </authorList>
    </citation>
    <scope>NUCLEOTIDE SEQUENCE [LARGE SCALE GENOMIC DNA]</scope>
    <source>
        <strain evidence="2 3">DGU5</strain>
    </source>
</reference>
<organism evidence="2 3">
    <name type="scientific">Aurantiacibacter flavus</name>
    <dbReference type="NCBI Taxonomy" id="3145232"/>
    <lineage>
        <taxon>Bacteria</taxon>
        <taxon>Pseudomonadati</taxon>
        <taxon>Pseudomonadota</taxon>
        <taxon>Alphaproteobacteria</taxon>
        <taxon>Sphingomonadales</taxon>
        <taxon>Erythrobacteraceae</taxon>
        <taxon>Aurantiacibacter</taxon>
    </lineage>
</organism>
<keyword evidence="2" id="KW-0223">Dioxygenase</keyword>